<gene>
    <name evidence="1" type="ORF">SAMN04489727_4025</name>
</gene>
<organism evidence="1 2">
    <name type="scientific">Amycolatopsis tolypomycina</name>
    <dbReference type="NCBI Taxonomy" id="208445"/>
    <lineage>
        <taxon>Bacteria</taxon>
        <taxon>Bacillati</taxon>
        <taxon>Actinomycetota</taxon>
        <taxon>Actinomycetes</taxon>
        <taxon>Pseudonocardiales</taxon>
        <taxon>Pseudonocardiaceae</taxon>
        <taxon>Amycolatopsis</taxon>
    </lineage>
</organism>
<accession>A0A1H4T4C6</accession>
<keyword evidence="2" id="KW-1185">Reference proteome</keyword>
<dbReference type="Proteomes" id="UP000199622">
    <property type="component" value="Unassembled WGS sequence"/>
</dbReference>
<name>A0A1H4T4C6_9PSEU</name>
<evidence type="ECO:0000313" key="1">
    <source>
        <dbReference type="EMBL" id="SEC51257.1"/>
    </source>
</evidence>
<reference evidence="2" key="1">
    <citation type="submission" date="2016-10" db="EMBL/GenBank/DDBJ databases">
        <authorList>
            <person name="Varghese N."/>
            <person name="Submissions S."/>
        </authorList>
    </citation>
    <scope>NUCLEOTIDE SEQUENCE [LARGE SCALE GENOMIC DNA]</scope>
    <source>
        <strain evidence="2">DSM 44544</strain>
    </source>
</reference>
<protein>
    <submittedName>
        <fullName evidence="1">Uncharacterized protein</fullName>
    </submittedName>
</protein>
<evidence type="ECO:0000313" key="2">
    <source>
        <dbReference type="Proteomes" id="UP000199622"/>
    </source>
</evidence>
<dbReference type="RefSeq" id="WP_091309579.1">
    <property type="nucleotide sequence ID" value="NZ_FNSO01000004.1"/>
</dbReference>
<sequence length="177" mass="17432">MSVATPSRVVTVADATEFDASANYLTPAVAPTLCETAVLVAAVGAGAAVAACAGYVANAWANNFGHHRGHHGHHGDADAPRGLEVAGGSVADLIDARGGQFGFAAEQPVQPVSCYAVAATVAAGVATAFATGAVLVTAAHHFGGHGHFGDDPECTVPEIGSGSVRGLIDARLAAIPA</sequence>
<dbReference type="STRING" id="208445.SAMN04489727_4025"/>
<dbReference type="EMBL" id="FNSO01000004">
    <property type="protein sequence ID" value="SEC51257.1"/>
    <property type="molecule type" value="Genomic_DNA"/>
</dbReference>
<dbReference type="AlphaFoldDB" id="A0A1H4T4C6"/>
<proteinExistence type="predicted"/>
<dbReference type="OrthoDB" id="9974838at2"/>